<dbReference type="EMBL" id="MU794978">
    <property type="protein sequence ID" value="KAJ3814007.1"/>
    <property type="molecule type" value="Genomic_DNA"/>
</dbReference>
<comment type="caution">
    <text evidence="1">The sequence shown here is derived from an EMBL/GenBank/DDBJ whole genome shotgun (WGS) entry which is preliminary data.</text>
</comment>
<evidence type="ECO:0000313" key="2">
    <source>
        <dbReference type="Proteomes" id="UP001163835"/>
    </source>
</evidence>
<protein>
    <submittedName>
        <fullName evidence="1">Uncharacterized protein</fullName>
    </submittedName>
</protein>
<proteinExistence type="predicted"/>
<sequence length="212" mass="23272">MSSANFTLTAELSPHLDTPLPISHPRTSYTRSPNPFGAIARPGGTKPEAPADLNSHPRSLVIVREQFDSSVISDIGRPESLFTTNDDDYYSSIPHYISSIWHYLTPDDHPESKNQRVHTPASTLDRQYVYNSHPPVTSAIKARVHTDAYAVNPYPPPSYSSNYVAPTCLCGHCRGFPLPNSFSVSPSETPLPSPLPTTPADESYAYSFDVIA</sequence>
<accession>A0ACC1UAE3</accession>
<organism evidence="1 2">
    <name type="scientific">Lentinula aff. lateritia</name>
    <dbReference type="NCBI Taxonomy" id="2804960"/>
    <lineage>
        <taxon>Eukaryota</taxon>
        <taxon>Fungi</taxon>
        <taxon>Dikarya</taxon>
        <taxon>Basidiomycota</taxon>
        <taxon>Agaricomycotina</taxon>
        <taxon>Agaricomycetes</taxon>
        <taxon>Agaricomycetidae</taxon>
        <taxon>Agaricales</taxon>
        <taxon>Marasmiineae</taxon>
        <taxon>Omphalotaceae</taxon>
        <taxon>Lentinula</taxon>
    </lineage>
</organism>
<keyword evidence="2" id="KW-1185">Reference proteome</keyword>
<gene>
    <name evidence="1" type="ORF">F5876DRAFT_62661</name>
</gene>
<reference evidence="1" key="1">
    <citation type="submission" date="2022-09" db="EMBL/GenBank/DDBJ databases">
        <title>A Global Phylogenomic Analysis of the Shiitake Genus Lentinula.</title>
        <authorList>
            <consortium name="DOE Joint Genome Institute"/>
            <person name="Sierra-Patev S."/>
            <person name="Min B."/>
            <person name="Naranjo-Ortiz M."/>
            <person name="Looney B."/>
            <person name="Konkel Z."/>
            <person name="Slot J.C."/>
            <person name="Sakamoto Y."/>
            <person name="Steenwyk J.L."/>
            <person name="Rokas A."/>
            <person name="Carro J."/>
            <person name="Camarero S."/>
            <person name="Ferreira P."/>
            <person name="Molpeceres G."/>
            <person name="Ruiz-Duenas F.J."/>
            <person name="Serrano A."/>
            <person name="Henrissat B."/>
            <person name="Drula E."/>
            <person name="Hughes K.W."/>
            <person name="Mata J.L."/>
            <person name="Ishikawa N.K."/>
            <person name="Vargas-Isla R."/>
            <person name="Ushijima S."/>
            <person name="Smith C.A."/>
            <person name="Ahrendt S."/>
            <person name="Andreopoulos W."/>
            <person name="He G."/>
            <person name="Labutti K."/>
            <person name="Lipzen A."/>
            <person name="Ng V."/>
            <person name="Riley R."/>
            <person name="Sandor L."/>
            <person name="Barry K."/>
            <person name="Martinez A.T."/>
            <person name="Xiao Y."/>
            <person name="Gibbons J.G."/>
            <person name="Terashima K."/>
            <person name="Grigoriev I.V."/>
            <person name="Hibbett D.S."/>
        </authorList>
    </citation>
    <scope>NUCLEOTIDE SEQUENCE</scope>
    <source>
        <strain evidence="1">TMI1499</strain>
    </source>
</reference>
<dbReference type="Proteomes" id="UP001163835">
    <property type="component" value="Unassembled WGS sequence"/>
</dbReference>
<name>A0ACC1UAE3_9AGAR</name>
<evidence type="ECO:0000313" key="1">
    <source>
        <dbReference type="EMBL" id="KAJ3814007.1"/>
    </source>
</evidence>